<protein>
    <submittedName>
        <fullName evidence="2">Uncharacterized protein</fullName>
    </submittedName>
</protein>
<proteinExistence type="predicted"/>
<evidence type="ECO:0000313" key="2">
    <source>
        <dbReference type="EnsemblPlants" id="cds.evm.model.03.1525"/>
    </source>
</evidence>
<reference evidence="2" key="2">
    <citation type="submission" date="2021-03" db="UniProtKB">
        <authorList>
            <consortium name="EnsemblPlants"/>
        </authorList>
    </citation>
    <scope>IDENTIFICATION</scope>
</reference>
<dbReference type="EnsemblPlants" id="evm.model.03.1525">
    <property type="protein sequence ID" value="cds.evm.model.03.1525"/>
    <property type="gene ID" value="evm.TU.03.1525"/>
</dbReference>
<reference evidence="2" key="1">
    <citation type="submission" date="2018-11" db="EMBL/GenBank/DDBJ databases">
        <authorList>
            <person name="Grassa J C."/>
        </authorList>
    </citation>
    <scope>NUCLEOTIDE SEQUENCE [LARGE SCALE GENOMIC DNA]</scope>
</reference>
<dbReference type="Gramene" id="evm.model.03.1525">
    <property type="protein sequence ID" value="cds.evm.model.03.1525"/>
    <property type="gene ID" value="evm.TU.03.1525"/>
</dbReference>
<feature type="region of interest" description="Disordered" evidence="1">
    <location>
        <begin position="143"/>
        <end position="221"/>
    </location>
</feature>
<dbReference type="AlphaFoldDB" id="A0A803P5L2"/>
<organism evidence="2 3">
    <name type="scientific">Cannabis sativa</name>
    <name type="common">Hemp</name>
    <name type="synonym">Marijuana</name>
    <dbReference type="NCBI Taxonomy" id="3483"/>
    <lineage>
        <taxon>Eukaryota</taxon>
        <taxon>Viridiplantae</taxon>
        <taxon>Streptophyta</taxon>
        <taxon>Embryophyta</taxon>
        <taxon>Tracheophyta</taxon>
        <taxon>Spermatophyta</taxon>
        <taxon>Magnoliopsida</taxon>
        <taxon>eudicotyledons</taxon>
        <taxon>Gunneridae</taxon>
        <taxon>Pentapetalae</taxon>
        <taxon>rosids</taxon>
        <taxon>fabids</taxon>
        <taxon>Rosales</taxon>
        <taxon>Cannabaceae</taxon>
        <taxon>Cannabis</taxon>
    </lineage>
</organism>
<accession>A0A803P5L2</accession>
<feature type="compositionally biased region" description="Basic and acidic residues" evidence="1">
    <location>
        <begin position="160"/>
        <end position="195"/>
    </location>
</feature>
<dbReference type="EMBL" id="UZAU01000318">
    <property type="status" value="NOT_ANNOTATED_CDS"/>
    <property type="molecule type" value="Genomic_DNA"/>
</dbReference>
<sequence length="221" mass="25624">MDVDYSRVRSLIQNMVAQLQAEITFYESVVHQKVTYDYEFTSESCICKKAKNYNQMRKEYGIVIVSNIKSEIKLWEKELHYLTLKEQEMNVVLTGPSDEEFKKWLNSVMKAVEYPLQEDGYNVKVDGEDNERTVGNQKLKEEAELNSKEDVEFPAQQDSDDVKLEGDDKEKAVGTEKLKEKVDLHSKEDDNERSTAKTGGNASKIAETKWPVKRIRIRENN</sequence>
<dbReference type="Proteomes" id="UP000596661">
    <property type="component" value="Chromosome 3"/>
</dbReference>
<evidence type="ECO:0000313" key="3">
    <source>
        <dbReference type="Proteomes" id="UP000596661"/>
    </source>
</evidence>
<name>A0A803P5L2_CANSA</name>
<evidence type="ECO:0000256" key="1">
    <source>
        <dbReference type="SAM" id="MobiDB-lite"/>
    </source>
</evidence>
<keyword evidence="3" id="KW-1185">Reference proteome</keyword>
<feature type="compositionally biased region" description="Basic residues" evidence="1">
    <location>
        <begin position="211"/>
        <end position="221"/>
    </location>
</feature>